<dbReference type="GO" id="GO:0008168">
    <property type="term" value="F:methyltransferase activity"/>
    <property type="evidence" value="ECO:0007669"/>
    <property type="project" value="UniProtKB-KW"/>
</dbReference>
<keyword evidence="3 10" id="KW-0489">Methyltransferase</keyword>
<dbReference type="PROSITE" id="PS00092">
    <property type="entry name" value="N6_MTASE"/>
    <property type="match status" value="1"/>
</dbReference>
<dbReference type="PANTHER" id="PTHR42933">
    <property type="entry name" value="SLR6095 PROTEIN"/>
    <property type="match status" value="1"/>
</dbReference>
<evidence type="ECO:0000256" key="5">
    <source>
        <dbReference type="ARBA" id="ARBA00022691"/>
    </source>
</evidence>
<comment type="similarity">
    <text evidence="1">Belongs to the N(4)/N(6)-methyltransferase family.</text>
</comment>
<keyword evidence="5" id="KW-0949">S-adenosyl-L-methionine</keyword>
<keyword evidence="4" id="KW-0808">Transferase</keyword>
<dbReference type="InterPro" id="IPR022749">
    <property type="entry name" value="D12N6_MeTrfase_N"/>
</dbReference>
<dbReference type="InterPro" id="IPR002052">
    <property type="entry name" value="DNA_methylase_N6_adenine_CS"/>
</dbReference>
<feature type="domain" description="N6 adenine-specific DNA methyltransferase N-terminal" evidence="9">
    <location>
        <begin position="3"/>
        <end position="92"/>
    </location>
</feature>
<dbReference type="PRINTS" id="PR00507">
    <property type="entry name" value="N12N6MTFRASE"/>
</dbReference>
<name>A0ABS3FL66_9CYAN</name>
<feature type="domain" description="DNA methylase adenine-specific" evidence="8">
    <location>
        <begin position="144"/>
        <end position="441"/>
    </location>
</feature>
<gene>
    <name evidence="10" type="ORF">J0895_01610</name>
</gene>
<comment type="catalytic activity">
    <reaction evidence="7">
        <text>a 2'-deoxyadenosine in DNA + S-adenosyl-L-methionine = an N(6)-methyl-2'-deoxyadenosine in DNA + S-adenosyl-L-homocysteine + H(+)</text>
        <dbReference type="Rhea" id="RHEA:15197"/>
        <dbReference type="Rhea" id="RHEA-COMP:12418"/>
        <dbReference type="Rhea" id="RHEA-COMP:12419"/>
        <dbReference type="ChEBI" id="CHEBI:15378"/>
        <dbReference type="ChEBI" id="CHEBI:57856"/>
        <dbReference type="ChEBI" id="CHEBI:59789"/>
        <dbReference type="ChEBI" id="CHEBI:90615"/>
        <dbReference type="ChEBI" id="CHEBI:90616"/>
        <dbReference type="EC" id="2.1.1.72"/>
    </reaction>
</comment>
<protein>
    <recommendedName>
        <fullName evidence="2">site-specific DNA-methyltransferase (adenine-specific)</fullName>
        <ecNumber evidence="2">2.1.1.72</ecNumber>
    </recommendedName>
</protein>
<keyword evidence="6" id="KW-0680">Restriction system</keyword>
<dbReference type="InterPro" id="IPR003356">
    <property type="entry name" value="DNA_methylase_A-5"/>
</dbReference>
<evidence type="ECO:0000259" key="9">
    <source>
        <dbReference type="Pfam" id="PF12161"/>
    </source>
</evidence>
<dbReference type="Gene3D" id="3.40.50.150">
    <property type="entry name" value="Vaccinia Virus protein VP39"/>
    <property type="match status" value="1"/>
</dbReference>
<accession>A0ABS3FL66</accession>
<evidence type="ECO:0000259" key="8">
    <source>
        <dbReference type="Pfam" id="PF02384"/>
    </source>
</evidence>
<evidence type="ECO:0000256" key="3">
    <source>
        <dbReference type="ARBA" id="ARBA00022603"/>
    </source>
</evidence>
<dbReference type="PANTHER" id="PTHR42933:SF4">
    <property type="entry name" value="TYPE I RESTRICTION ENZYME ECOKI METHYLASE SUBUNIT"/>
    <property type="match status" value="1"/>
</dbReference>
<organism evidence="10 11">
    <name type="scientific">Phormidium pseudopriestleyi FRX01</name>
    <dbReference type="NCBI Taxonomy" id="1759528"/>
    <lineage>
        <taxon>Bacteria</taxon>
        <taxon>Bacillati</taxon>
        <taxon>Cyanobacteriota</taxon>
        <taxon>Cyanophyceae</taxon>
        <taxon>Oscillatoriophycideae</taxon>
        <taxon>Oscillatoriales</taxon>
        <taxon>Oscillatoriaceae</taxon>
        <taxon>Phormidium</taxon>
    </lineage>
</organism>
<evidence type="ECO:0000256" key="6">
    <source>
        <dbReference type="ARBA" id="ARBA00022747"/>
    </source>
</evidence>
<dbReference type="Pfam" id="PF02384">
    <property type="entry name" value="N6_Mtase"/>
    <property type="match status" value="1"/>
</dbReference>
<dbReference type="InterPro" id="IPR038333">
    <property type="entry name" value="T1MK-like_N_sf"/>
</dbReference>
<evidence type="ECO:0000256" key="7">
    <source>
        <dbReference type="ARBA" id="ARBA00047942"/>
    </source>
</evidence>
<dbReference type="InterPro" id="IPR051537">
    <property type="entry name" value="DNA_Adenine_Mtase"/>
</dbReference>
<dbReference type="Proteomes" id="UP000664844">
    <property type="component" value="Unassembled WGS sequence"/>
</dbReference>
<dbReference type="GO" id="GO:0032259">
    <property type="term" value="P:methylation"/>
    <property type="evidence" value="ECO:0007669"/>
    <property type="project" value="UniProtKB-KW"/>
</dbReference>
<dbReference type="Gene3D" id="1.20.1260.30">
    <property type="match status" value="1"/>
</dbReference>
<comment type="caution">
    <text evidence="10">The sequence shown here is derived from an EMBL/GenBank/DDBJ whole genome shotgun (WGS) entry which is preliminary data.</text>
</comment>
<dbReference type="EMBL" id="JAFLQW010000042">
    <property type="protein sequence ID" value="MBO0347825.1"/>
    <property type="molecule type" value="Genomic_DNA"/>
</dbReference>
<proteinExistence type="inferred from homology"/>
<evidence type="ECO:0000256" key="2">
    <source>
        <dbReference type="ARBA" id="ARBA00011900"/>
    </source>
</evidence>
<sequence length="478" mass="54975">MRRSNCAGAMQYIPELTWILFLRIFDEQETHEAQQIKATGKPYPFSIPSPYRWQDWGNPTGSKRLELQLSSVGAFFRFVNEELIPYLKALKNQPDVTSRQRVISQIVSSIDTVKIDTEENLIEILDKVHEIRYENVDKTHIFPISQVYEGLLLKMGEKSNDGGQFFTPREIVRAMVRATQPQNGETVYDPSCGTGGFLAESYAFICQNRDRHLHQDLEPIKNTFYGREKENLIYPIALANLVLHGLDEPHLWHGNTLTRQGIYEDLFQDAPHRFDIILTNPPFGGKEGKEVQSRFAFKTSSTQVLFLQDILNSLKPGGRCGIVLDEGVLFRTSEAAFLQTKQRLLQECDLWCIVSLPEGVFANAGTTLKTNLLFFTKGKPTEQIWYYDLSYLKVSKKNLLSLEDFEDFFKRLPTKSIGSHSWTISREEIEAKNFDLKAVNPHQEVTPKVRSREELLALLKVKNRDLSELLQDFKRLMC</sequence>
<dbReference type="SUPFAM" id="SSF53335">
    <property type="entry name" value="S-adenosyl-L-methionine-dependent methyltransferases"/>
    <property type="match status" value="1"/>
</dbReference>
<dbReference type="Pfam" id="PF12161">
    <property type="entry name" value="HsdM_N"/>
    <property type="match status" value="1"/>
</dbReference>
<evidence type="ECO:0000256" key="1">
    <source>
        <dbReference type="ARBA" id="ARBA00006594"/>
    </source>
</evidence>
<evidence type="ECO:0000313" key="11">
    <source>
        <dbReference type="Proteomes" id="UP000664844"/>
    </source>
</evidence>
<keyword evidence="11" id="KW-1185">Reference proteome</keyword>
<evidence type="ECO:0000313" key="10">
    <source>
        <dbReference type="EMBL" id="MBO0347825.1"/>
    </source>
</evidence>
<reference evidence="10 11" key="1">
    <citation type="submission" date="2021-03" db="EMBL/GenBank/DDBJ databases">
        <title>Metabolic Capacity of the Antarctic Cyanobacterium Phormidium pseudopriestleyi that Sustains Oxygenic Photosynthesis in the Presence of Hydrogen Sulfide.</title>
        <authorList>
            <person name="Lumian J.E."/>
            <person name="Jungblut A.D."/>
            <person name="Dillon M.L."/>
            <person name="Hawes I."/>
            <person name="Doran P.T."/>
            <person name="Mackey T.J."/>
            <person name="Dick G.J."/>
            <person name="Grettenberger C.L."/>
            <person name="Sumner D.Y."/>
        </authorList>
    </citation>
    <scope>NUCLEOTIDE SEQUENCE [LARGE SCALE GENOMIC DNA]</scope>
    <source>
        <strain evidence="10 11">FRX01</strain>
    </source>
</reference>
<dbReference type="InterPro" id="IPR029063">
    <property type="entry name" value="SAM-dependent_MTases_sf"/>
</dbReference>
<evidence type="ECO:0000256" key="4">
    <source>
        <dbReference type="ARBA" id="ARBA00022679"/>
    </source>
</evidence>
<dbReference type="EC" id="2.1.1.72" evidence="2"/>